<organism evidence="1">
    <name type="scientific">viral metagenome</name>
    <dbReference type="NCBI Taxonomy" id="1070528"/>
    <lineage>
        <taxon>unclassified sequences</taxon>
        <taxon>metagenomes</taxon>
        <taxon>organismal metagenomes</taxon>
    </lineage>
</organism>
<dbReference type="SUPFAM" id="SSF52540">
    <property type="entry name" value="P-loop containing nucleoside triphosphate hydrolases"/>
    <property type="match status" value="1"/>
</dbReference>
<dbReference type="InterPro" id="IPR005331">
    <property type="entry name" value="Sulfotransferase"/>
</dbReference>
<name>A0A6C0JNM0_9ZZZZ</name>
<dbReference type="AlphaFoldDB" id="A0A6C0JNM0"/>
<proteinExistence type="predicted"/>
<dbReference type="EMBL" id="MN740684">
    <property type="protein sequence ID" value="QHU07322.1"/>
    <property type="molecule type" value="Genomic_DNA"/>
</dbReference>
<dbReference type="Pfam" id="PF03567">
    <property type="entry name" value="Sulfotransfer_2"/>
    <property type="match status" value="1"/>
</dbReference>
<sequence>MNIKENHYCSSICKTTTDYKSSLMYVINEDYKYILFTYAKSGCSTVRIIHTYLKYEYEINDDFFEDKHHGIQNRDIDYLIDNINKYKDYKKILIYRNPYNRLVSLFYQKVCGIMGVTYKDYLHKEPYRLTNDINTFDKYLDKLCNGYFDYDHHFLPQKKPSIIFDQILEISEIKNIFNGIDNYLNKKINVILSDKSKWNELEKYEYDGDLTYYDFFIDENKLISNNKIPKYNTLLNNYTMQKIKDNYKDDFI</sequence>
<dbReference type="GO" id="GO:0016020">
    <property type="term" value="C:membrane"/>
    <property type="evidence" value="ECO:0007669"/>
    <property type="project" value="InterPro"/>
</dbReference>
<dbReference type="Gene3D" id="3.40.50.300">
    <property type="entry name" value="P-loop containing nucleotide triphosphate hydrolases"/>
    <property type="match status" value="1"/>
</dbReference>
<protein>
    <recommendedName>
        <fullName evidence="2">Sulfotransferase domain-containing protein</fullName>
    </recommendedName>
</protein>
<reference evidence="1" key="1">
    <citation type="journal article" date="2020" name="Nature">
        <title>Giant virus diversity and host interactions through global metagenomics.</title>
        <authorList>
            <person name="Schulz F."/>
            <person name="Roux S."/>
            <person name="Paez-Espino D."/>
            <person name="Jungbluth S."/>
            <person name="Walsh D.A."/>
            <person name="Denef V.J."/>
            <person name="McMahon K.D."/>
            <person name="Konstantinidis K.T."/>
            <person name="Eloe-Fadrosh E.A."/>
            <person name="Kyrpides N.C."/>
            <person name="Woyke T."/>
        </authorList>
    </citation>
    <scope>NUCLEOTIDE SEQUENCE</scope>
    <source>
        <strain evidence="1">GVMAG-S-1040241-154</strain>
    </source>
</reference>
<dbReference type="GO" id="GO:0008146">
    <property type="term" value="F:sulfotransferase activity"/>
    <property type="evidence" value="ECO:0007669"/>
    <property type="project" value="InterPro"/>
</dbReference>
<dbReference type="InterPro" id="IPR027417">
    <property type="entry name" value="P-loop_NTPase"/>
</dbReference>
<evidence type="ECO:0000313" key="1">
    <source>
        <dbReference type="EMBL" id="QHU07322.1"/>
    </source>
</evidence>
<accession>A0A6C0JNM0</accession>
<evidence type="ECO:0008006" key="2">
    <source>
        <dbReference type="Google" id="ProtNLM"/>
    </source>
</evidence>